<gene>
    <name evidence="1" type="ORF">S06H3_19018</name>
</gene>
<accession>X1MA30</accession>
<dbReference type="InterPro" id="IPR012347">
    <property type="entry name" value="Ferritin-like"/>
</dbReference>
<dbReference type="Gene3D" id="1.20.1260.10">
    <property type="match status" value="1"/>
</dbReference>
<reference evidence="1" key="1">
    <citation type="journal article" date="2014" name="Front. Microbiol.">
        <title>High frequency of phylogenetically diverse reductive dehalogenase-homologous genes in deep subseafloor sedimentary metagenomes.</title>
        <authorList>
            <person name="Kawai M."/>
            <person name="Futagami T."/>
            <person name="Toyoda A."/>
            <person name="Takaki Y."/>
            <person name="Nishi S."/>
            <person name="Hori S."/>
            <person name="Arai W."/>
            <person name="Tsubouchi T."/>
            <person name="Morono Y."/>
            <person name="Uchiyama I."/>
            <person name="Ito T."/>
            <person name="Fujiyama A."/>
            <person name="Inagaki F."/>
            <person name="Takami H."/>
        </authorList>
    </citation>
    <scope>NUCLEOTIDE SEQUENCE</scope>
    <source>
        <strain evidence="1">Expedition CK06-06</strain>
    </source>
</reference>
<feature type="non-terminal residue" evidence="1">
    <location>
        <position position="1"/>
    </location>
</feature>
<sequence>LANEERKHLDTFQGMLNTVGQYQPPEAYAEEYMLYLKSLVDSSVFSNITEAQQKADKVSSEIEALDTGVQAEKDSILFYTEMQNFMRQPDQKIVLNIIDEEKTHMRQLSQLKQMLQKR</sequence>
<dbReference type="AlphaFoldDB" id="X1MA30"/>
<name>X1MA30_9ZZZZ</name>
<comment type="caution">
    <text evidence="1">The sequence shown here is derived from an EMBL/GenBank/DDBJ whole genome shotgun (WGS) entry which is preliminary data.</text>
</comment>
<proteinExistence type="predicted"/>
<dbReference type="EMBL" id="BARV01009685">
    <property type="protein sequence ID" value="GAI03234.1"/>
    <property type="molecule type" value="Genomic_DNA"/>
</dbReference>
<protein>
    <submittedName>
        <fullName evidence="1">Uncharacterized protein</fullName>
    </submittedName>
</protein>
<organism evidence="1">
    <name type="scientific">marine sediment metagenome</name>
    <dbReference type="NCBI Taxonomy" id="412755"/>
    <lineage>
        <taxon>unclassified sequences</taxon>
        <taxon>metagenomes</taxon>
        <taxon>ecological metagenomes</taxon>
    </lineage>
</organism>
<dbReference type="SUPFAM" id="SSF47240">
    <property type="entry name" value="Ferritin-like"/>
    <property type="match status" value="1"/>
</dbReference>
<dbReference type="InterPro" id="IPR009078">
    <property type="entry name" value="Ferritin-like_SF"/>
</dbReference>
<evidence type="ECO:0000313" key="1">
    <source>
        <dbReference type="EMBL" id="GAI03234.1"/>
    </source>
</evidence>